<protein>
    <submittedName>
        <fullName evidence="1">Four helix bundle protein</fullName>
    </submittedName>
</protein>
<dbReference type="InterPro" id="IPR036583">
    <property type="entry name" value="23S_rRNA_IVS_sf"/>
</dbReference>
<comment type="caution">
    <text evidence="1">The sequence shown here is derived from an EMBL/GenBank/DDBJ whole genome shotgun (WGS) entry which is preliminary data.</text>
</comment>
<organism evidence="1 2">
    <name type="scientific">Uliginosibacterium flavum</name>
    <dbReference type="NCBI Taxonomy" id="1396831"/>
    <lineage>
        <taxon>Bacteria</taxon>
        <taxon>Pseudomonadati</taxon>
        <taxon>Pseudomonadota</taxon>
        <taxon>Betaproteobacteria</taxon>
        <taxon>Rhodocyclales</taxon>
        <taxon>Zoogloeaceae</taxon>
        <taxon>Uliginosibacterium</taxon>
    </lineage>
</organism>
<dbReference type="Pfam" id="PF05635">
    <property type="entry name" value="23S_rRNA_IVP"/>
    <property type="match status" value="1"/>
</dbReference>
<dbReference type="PANTHER" id="PTHR38471:SF2">
    <property type="entry name" value="FOUR HELIX BUNDLE PROTEIN"/>
    <property type="match status" value="1"/>
</dbReference>
<evidence type="ECO:0000313" key="1">
    <source>
        <dbReference type="EMBL" id="MET7015705.1"/>
    </source>
</evidence>
<accession>A0ABV2TQ93</accession>
<dbReference type="PANTHER" id="PTHR38471">
    <property type="entry name" value="FOUR HELIX BUNDLE PROTEIN"/>
    <property type="match status" value="1"/>
</dbReference>
<dbReference type="NCBIfam" id="TIGR02436">
    <property type="entry name" value="four helix bundle protein"/>
    <property type="match status" value="1"/>
</dbReference>
<dbReference type="Proteomes" id="UP001549691">
    <property type="component" value="Unassembled WGS sequence"/>
</dbReference>
<keyword evidence="2" id="KW-1185">Reference proteome</keyword>
<dbReference type="CDD" id="cd16377">
    <property type="entry name" value="23S_rRNA_IVP_like"/>
    <property type="match status" value="1"/>
</dbReference>
<dbReference type="RefSeq" id="WP_354602163.1">
    <property type="nucleotide sequence ID" value="NZ_JBEWZI010000021.1"/>
</dbReference>
<dbReference type="InterPro" id="IPR012657">
    <property type="entry name" value="23S_rRNA-intervening_sequence"/>
</dbReference>
<name>A0ABV2TQ93_9RHOO</name>
<evidence type="ECO:0000313" key="2">
    <source>
        <dbReference type="Proteomes" id="UP001549691"/>
    </source>
</evidence>
<dbReference type="EMBL" id="JBEWZI010000021">
    <property type="protein sequence ID" value="MET7015705.1"/>
    <property type="molecule type" value="Genomic_DNA"/>
</dbReference>
<gene>
    <name evidence="1" type="ORF">ABXR19_16055</name>
</gene>
<proteinExistence type="predicted"/>
<sequence>MTKPHQKLDAWQQAMVLVRMIYAGTAAFPREEMFGLTSQMRRAAVSIPSNIAEGAARNGDREYLHFLSIARGSLSELDTQLQIAVMLGYLSEGHESLEQADRVGQLLSGFSKKISSGMVK</sequence>
<reference evidence="1 2" key="1">
    <citation type="submission" date="2024-07" db="EMBL/GenBank/DDBJ databases">
        <title>Uliginosibacterium flavum JJ3220;KACC:17644.</title>
        <authorList>
            <person name="Kim M.K."/>
        </authorList>
    </citation>
    <scope>NUCLEOTIDE SEQUENCE [LARGE SCALE GENOMIC DNA]</scope>
    <source>
        <strain evidence="1 2">KACC:17644</strain>
    </source>
</reference>
<dbReference type="SUPFAM" id="SSF158446">
    <property type="entry name" value="IVS-encoded protein-like"/>
    <property type="match status" value="1"/>
</dbReference>
<dbReference type="Gene3D" id="1.20.1440.60">
    <property type="entry name" value="23S rRNA-intervening sequence"/>
    <property type="match status" value="1"/>
</dbReference>